<evidence type="ECO:0000259" key="3">
    <source>
        <dbReference type="Pfam" id="PF00171"/>
    </source>
</evidence>
<keyword evidence="2" id="KW-0520">NAD</keyword>
<feature type="non-terminal residue" evidence="4">
    <location>
        <position position="1"/>
    </location>
</feature>
<evidence type="ECO:0000256" key="1">
    <source>
        <dbReference type="ARBA" id="ARBA00009986"/>
    </source>
</evidence>
<accession>A0A699XIQ3</accession>
<reference evidence="4" key="1">
    <citation type="journal article" date="2019" name="Sci. Rep.">
        <title>Draft genome of Tanacetum cinerariifolium, the natural source of mosquito coil.</title>
        <authorList>
            <person name="Yamashiro T."/>
            <person name="Shiraishi A."/>
            <person name="Satake H."/>
            <person name="Nakayama K."/>
        </authorList>
    </citation>
    <scope>NUCLEOTIDE SEQUENCE</scope>
</reference>
<dbReference type="AlphaFoldDB" id="A0A699XIQ3"/>
<proteinExistence type="inferred from homology"/>
<dbReference type="Gene3D" id="3.40.309.10">
    <property type="entry name" value="Aldehyde Dehydrogenase, Chain A, domain 2"/>
    <property type="match status" value="1"/>
</dbReference>
<dbReference type="PANTHER" id="PTHR43720">
    <property type="entry name" value="2-AMINOMUCONIC SEMIALDEHYDE DEHYDROGENASE"/>
    <property type="match status" value="1"/>
</dbReference>
<dbReference type="InterPro" id="IPR015590">
    <property type="entry name" value="Aldehyde_DH_dom"/>
</dbReference>
<name>A0A699XIQ3_TANCI</name>
<dbReference type="PANTHER" id="PTHR43720:SF2">
    <property type="entry name" value="2-AMINOMUCONIC SEMIALDEHYDE DEHYDROGENASE"/>
    <property type="match status" value="1"/>
</dbReference>
<dbReference type="InterPro" id="IPR016163">
    <property type="entry name" value="Ald_DH_C"/>
</dbReference>
<protein>
    <submittedName>
        <fullName evidence="4">Aldehyde dehydrogenase family 2 member B7, mitochondrial-like</fullName>
    </submittedName>
</protein>
<dbReference type="Pfam" id="PF00171">
    <property type="entry name" value="Aldedh"/>
    <property type="match status" value="1"/>
</dbReference>
<evidence type="ECO:0000313" key="4">
    <source>
        <dbReference type="EMBL" id="GFD58230.1"/>
    </source>
</evidence>
<dbReference type="InterPro" id="IPR016161">
    <property type="entry name" value="Ald_DH/histidinol_DH"/>
</dbReference>
<evidence type="ECO:0000256" key="2">
    <source>
        <dbReference type="ARBA" id="ARBA00023027"/>
    </source>
</evidence>
<sequence length="74" mass="8122">PAIIDNPPEDSRIVQEEPFGPIVPLLKWSDEEDVIDRANALKSGLGASVWAKDVNRAEHMARQLSAGSVWVNSQ</sequence>
<dbReference type="EMBL" id="BKCJ011850276">
    <property type="protein sequence ID" value="GFD58230.1"/>
    <property type="molecule type" value="Genomic_DNA"/>
</dbReference>
<gene>
    <name evidence="4" type="ORF">Tci_930199</name>
</gene>
<organism evidence="4">
    <name type="scientific">Tanacetum cinerariifolium</name>
    <name type="common">Dalmatian daisy</name>
    <name type="synonym">Chrysanthemum cinerariifolium</name>
    <dbReference type="NCBI Taxonomy" id="118510"/>
    <lineage>
        <taxon>Eukaryota</taxon>
        <taxon>Viridiplantae</taxon>
        <taxon>Streptophyta</taxon>
        <taxon>Embryophyta</taxon>
        <taxon>Tracheophyta</taxon>
        <taxon>Spermatophyta</taxon>
        <taxon>Magnoliopsida</taxon>
        <taxon>eudicotyledons</taxon>
        <taxon>Gunneridae</taxon>
        <taxon>Pentapetalae</taxon>
        <taxon>asterids</taxon>
        <taxon>campanulids</taxon>
        <taxon>Asterales</taxon>
        <taxon>Asteraceae</taxon>
        <taxon>Asteroideae</taxon>
        <taxon>Anthemideae</taxon>
        <taxon>Anthemidinae</taxon>
        <taxon>Tanacetum</taxon>
    </lineage>
</organism>
<comment type="similarity">
    <text evidence="1">Belongs to the aldehyde dehydrogenase family.</text>
</comment>
<feature type="domain" description="Aldehyde dehydrogenase" evidence="3">
    <location>
        <begin position="1"/>
        <end position="74"/>
    </location>
</feature>
<dbReference type="SUPFAM" id="SSF53720">
    <property type="entry name" value="ALDH-like"/>
    <property type="match status" value="1"/>
</dbReference>
<dbReference type="GO" id="GO:0016620">
    <property type="term" value="F:oxidoreductase activity, acting on the aldehyde or oxo group of donors, NAD or NADP as acceptor"/>
    <property type="evidence" value="ECO:0007669"/>
    <property type="project" value="InterPro"/>
</dbReference>
<comment type="caution">
    <text evidence="4">The sequence shown here is derived from an EMBL/GenBank/DDBJ whole genome shotgun (WGS) entry which is preliminary data.</text>
</comment>